<proteinExistence type="predicted"/>
<keyword evidence="1" id="KW-0812">Transmembrane</keyword>
<evidence type="ECO:0000313" key="3">
    <source>
        <dbReference type="Proteomes" id="UP000179797"/>
    </source>
</evidence>
<gene>
    <name evidence="2" type="ORF">NH26_06735</name>
</gene>
<dbReference type="RefSeq" id="WP_044218707.1">
    <property type="nucleotide sequence ID" value="NZ_JRYR02000001.1"/>
</dbReference>
<dbReference type="Proteomes" id="UP000179797">
    <property type="component" value="Unassembled WGS sequence"/>
</dbReference>
<feature type="transmembrane region" description="Helical" evidence="1">
    <location>
        <begin position="38"/>
        <end position="55"/>
    </location>
</feature>
<keyword evidence="1" id="KW-1133">Transmembrane helix</keyword>
<name>A0A1S1YYH8_FLAPC</name>
<accession>A0A1S1YYH8</accession>
<organism evidence="2 3">
    <name type="scientific">Flammeovirga pacifica</name>
    <dbReference type="NCBI Taxonomy" id="915059"/>
    <lineage>
        <taxon>Bacteria</taxon>
        <taxon>Pseudomonadati</taxon>
        <taxon>Bacteroidota</taxon>
        <taxon>Cytophagia</taxon>
        <taxon>Cytophagales</taxon>
        <taxon>Flammeovirgaceae</taxon>
        <taxon>Flammeovirga</taxon>
    </lineage>
</organism>
<protein>
    <submittedName>
        <fullName evidence="2">Uncharacterized protein</fullName>
    </submittedName>
</protein>
<keyword evidence="3" id="KW-1185">Reference proteome</keyword>
<dbReference type="EMBL" id="JRYR02000001">
    <property type="protein sequence ID" value="OHX66066.1"/>
    <property type="molecule type" value="Genomic_DNA"/>
</dbReference>
<sequence length="75" mass="8423">MIDQIQDFFVGLSQGQLSTLFIAVIAIVIVFWKVAKSIIRLVIIGVIIFAAFFAYQQFEPGTFDKGINKVKQLTN</sequence>
<feature type="transmembrane region" description="Helical" evidence="1">
    <location>
        <begin position="12"/>
        <end position="32"/>
    </location>
</feature>
<comment type="caution">
    <text evidence="2">The sequence shown here is derived from an EMBL/GenBank/DDBJ whole genome shotgun (WGS) entry which is preliminary data.</text>
</comment>
<dbReference type="AlphaFoldDB" id="A0A1S1YYH8"/>
<reference evidence="2 3" key="1">
    <citation type="journal article" date="2012" name="Int. J. Syst. Evol. Microbiol.">
        <title>Flammeovirga pacifica sp. nov., isolated from deep-sea sediment.</title>
        <authorList>
            <person name="Xu H."/>
            <person name="Fu Y."/>
            <person name="Yang N."/>
            <person name="Ding Z."/>
            <person name="Lai Q."/>
            <person name="Zeng R."/>
        </authorList>
    </citation>
    <scope>NUCLEOTIDE SEQUENCE [LARGE SCALE GENOMIC DNA]</scope>
    <source>
        <strain evidence="3">DSM 24597 / LMG 26175 / WPAGA1</strain>
    </source>
</reference>
<keyword evidence="1" id="KW-0472">Membrane</keyword>
<evidence type="ECO:0000256" key="1">
    <source>
        <dbReference type="SAM" id="Phobius"/>
    </source>
</evidence>
<evidence type="ECO:0000313" key="2">
    <source>
        <dbReference type="EMBL" id="OHX66066.1"/>
    </source>
</evidence>